<keyword evidence="12" id="KW-1185">Reference proteome</keyword>
<reference evidence="11 12" key="1">
    <citation type="submission" date="2020-08" db="EMBL/GenBank/DDBJ databases">
        <title>Genome sequence of Rhodobacteraceae bacterium Lw-13e.</title>
        <authorList>
            <person name="Poehlein A."/>
            <person name="Wolter L."/>
            <person name="Daniel R."/>
            <person name="Brinkhoff T."/>
        </authorList>
    </citation>
    <scope>NUCLEOTIDE SEQUENCE [LARGE SCALE GENOMIC DNA]</scope>
    <source>
        <strain evidence="11 12">Lw-13e</strain>
    </source>
</reference>
<evidence type="ECO:0000313" key="12">
    <source>
        <dbReference type="Proteomes" id="UP000283786"/>
    </source>
</evidence>
<name>A0A418SAX3_9RHOB</name>
<evidence type="ECO:0000256" key="7">
    <source>
        <dbReference type="ARBA" id="ARBA00022779"/>
    </source>
</evidence>
<gene>
    <name evidence="11" type="ORF">PSAL_025290</name>
</gene>
<keyword evidence="10" id="KW-0997">Cell inner membrane</keyword>
<protein>
    <recommendedName>
        <fullName evidence="10">Flagellar protein FliL</fullName>
    </recommendedName>
</protein>
<evidence type="ECO:0000256" key="4">
    <source>
        <dbReference type="ARBA" id="ARBA00022475"/>
    </source>
</evidence>
<evidence type="ECO:0000256" key="5">
    <source>
        <dbReference type="ARBA" id="ARBA00022500"/>
    </source>
</evidence>
<comment type="similarity">
    <text evidence="3 10">Belongs to the FliL family.</text>
</comment>
<keyword evidence="4" id="KW-1003">Cell membrane</keyword>
<sequence length="165" mass="18228">MAEENDDTDETPKKKSKLPLILALVGALVGGAGSFFAIYSGMILGSEEAHEVTEDDSHVAEDFIAPDVAYVALDPVTISFGPVSQNRHLRFMASLEVPSGQETNIEKIRPRVMDVLNNYLRALRMEDFEDPAALVRMRAQMLRRIQVITGPQAVNDLLIVEFVLS</sequence>
<evidence type="ECO:0000256" key="6">
    <source>
        <dbReference type="ARBA" id="ARBA00022692"/>
    </source>
</evidence>
<evidence type="ECO:0000256" key="10">
    <source>
        <dbReference type="RuleBase" id="RU364125"/>
    </source>
</evidence>
<comment type="subcellular location">
    <subcellularLocation>
        <location evidence="10">Cell inner membrane</location>
    </subcellularLocation>
    <subcellularLocation>
        <location evidence="2">Cell membrane</location>
        <topology evidence="2">Single-pass membrane protein</topology>
    </subcellularLocation>
</comment>
<evidence type="ECO:0000256" key="9">
    <source>
        <dbReference type="ARBA" id="ARBA00023136"/>
    </source>
</evidence>
<keyword evidence="8 10" id="KW-1133">Transmembrane helix</keyword>
<keyword evidence="7 10" id="KW-0283">Flagellar rotation</keyword>
<dbReference type="Proteomes" id="UP000283786">
    <property type="component" value="Chromosome"/>
</dbReference>
<dbReference type="Pfam" id="PF03748">
    <property type="entry name" value="FliL"/>
    <property type="match status" value="1"/>
</dbReference>
<accession>A0A418SAX3</accession>
<organism evidence="11 12">
    <name type="scientific">Pseudooceanicola algae</name>
    <dbReference type="NCBI Taxonomy" id="1537215"/>
    <lineage>
        <taxon>Bacteria</taxon>
        <taxon>Pseudomonadati</taxon>
        <taxon>Pseudomonadota</taxon>
        <taxon>Alphaproteobacteria</taxon>
        <taxon>Rhodobacterales</taxon>
        <taxon>Paracoccaceae</taxon>
        <taxon>Pseudooceanicola</taxon>
    </lineage>
</organism>
<evidence type="ECO:0000256" key="3">
    <source>
        <dbReference type="ARBA" id="ARBA00008281"/>
    </source>
</evidence>
<dbReference type="AlphaFoldDB" id="A0A418SAX3"/>
<evidence type="ECO:0000313" key="11">
    <source>
        <dbReference type="EMBL" id="QPM91276.1"/>
    </source>
</evidence>
<comment type="function">
    <text evidence="1 10">Controls the rotational direction of flagella during chemotaxis.</text>
</comment>
<dbReference type="GO" id="GO:0071978">
    <property type="term" value="P:bacterial-type flagellum-dependent swarming motility"/>
    <property type="evidence" value="ECO:0007669"/>
    <property type="project" value="TreeGrafter"/>
</dbReference>
<evidence type="ECO:0000256" key="1">
    <source>
        <dbReference type="ARBA" id="ARBA00002254"/>
    </source>
</evidence>
<evidence type="ECO:0000256" key="2">
    <source>
        <dbReference type="ARBA" id="ARBA00004162"/>
    </source>
</evidence>
<proteinExistence type="inferred from homology"/>
<dbReference type="GO" id="GO:0005886">
    <property type="term" value="C:plasma membrane"/>
    <property type="evidence" value="ECO:0007669"/>
    <property type="project" value="UniProtKB-SubCell"/>
</dbReference>
<dbReference type="PANTHER" id="PTHR35091:SF2">
    <property type="entry name" value="FLAGELLAR PROTEIN FLIL"/>
    <property type="match status" value="1"/>
</dbReference>
<dbReference type="OrthoDB" id="7619358at2"/>
<dbReference type="GO" id="GO:0009425">
    <property type="term" value="C:bacterial-type flagellum basal body"/>
    <property type="evidence" value="ECO:0007669"/>
    <property type="project" value="InterPro"/>
</dbReference>
<keyword evidence="6 10" id="KW-0812">Transmembrane</keyword>
<dbReference type="EMBL" id="CP060436">
    <property type="protein sequence ID" value="QPM91276.1"/>
    <property type="molecule type" value="Genomic_DNA"/>
</dbReference>
<dbReference type="PANTHER" id="PTHR35091">
    <property type="entry name" value="FLAGELLAR PROTEIN FLIL"/>
    <property type="match status" value="1"/>
</dbReference>
<evidence type="ECO:0000256" key="8">
    <source>
        <dbReference type="ARBA" id="ARBA00022989"/>
    </source>
</evidence>
<feature type="transmembrane region" description="Helical" evidence="10">
    <location>
        <begin position="20"/>
        <end position="39"/>
    </location>
</feature>
<dbReference type="RefSeq" id="WP_119840992.1">
    <property type="nucleotide sequence ID" value="NZ_CP060436.1"/>
</dbReference>
<keyword evidence="9 10" id="KW-0472">Membrane</keyword>
<dbReference type="GO" id="GO:0006935">
    <property type="term" value="P:chemotaxis"/>
    <property type="evidence" value="ECO:0007669"/>
    <property type="project" value="UniProtKB-KW"/>
</dbReference>
<dbReference type="KEGG" id="palw:PSAL_025290"/>
<dbReference type="InterPro" id="IPR005503">
    <property type="entry name" value="FliL"/>
</dbReference>
<keyword evidence="5 10" id="KW-0145">Chemotaxis</keyword>